<protein>
    <submittedName>
        <fullName evidence="2">Uncharacterized protein</fullName>
    </submittedName>
</protein>
<feature type="transmembrane region" description="Helical" evidence="1">
    <location>
        <begin position="13"/>
        <end position="32"/>
    </location>
</feature>
<keyword evidence="3" id="KW-1185">Reference proteome</keyword>
<dbReference type="OrthoDB" id="883394at2"/>
<keyword evidence="1" id="KW-0812">Transmembrane</keyword>
<dbReference type="EMBL" id="QKTW01000010">
    <property type="protein sequence ID" value="PZF73751.1"/>
    <property type="molecule type" value="Genomic_DNA"/>
</dbReference>
<keyword evidence="1" id="KW-1133">Transmembrane helix</keyword>
<evidence type="ECO:0000256" key="1">
    <source>
        <dbReference type="SAM" id="Phobius"/>
    </source>
</evidence>
<comment type="caution">
    <text evidence="2">The sequence shown here is derived from an EMBL/GenBank/DDBJ whole genome shotgun (WGS) entry which is preliminary data.</text>
</comment>
<keyword evidence="1" id="KW-0472">Membrane</keyword>
<dbReference type="AlphaFoldDB" id="A0A2W2AEP0"/>
<name>A0A2W2AEP0_9BACT</name>
<organism evidence="2 3">
    <name type="scientific">Taibaiella soli</name>
    <dbReference type="NCBI Taxonomy" id="1649169"/>
    <lineage>
        <taxon>Bacteria</taxon>
        <taxon>Pseudomonadati</taxon>
        <taxon>Bacteroidota</taxon>
        <taxon>Chitinophagia</taxon>
        <taxon>Chitinophagales</taxon>
        <taxon>Chitinophagaceae</taxon>
        <taxon>Taibaiella</taxon>
    </lineage>
</organism>
<gene>
    <name evidence="2" type="ORF">DN068_07070</name>
</gene>
<proteinExistence type="predicted"/>
<evidence type="ECO:0000313" key="2">
    <source>
        <dbReference type="EMBL" id="PZF73751.1"/>
    </source>
</evidence>
<dbReference type="Proteomes" id="UP000248745">
    <property type="component" value="Unassembled WGS sequence"/>
</dbReference>
<dbReference type="RefSeq" id="WP_110998201.1">
    <property type="nucleotide sequence ID" value="NZ_QKTW01000010.1"/>
</dbReference>
<reference evidence="2 3" key="1">
    <citation type="submission" date="2018-06" db="EMBL/GenBank/DDBJ databases">
        <title>Mucibacter soli gen. nov., sp. nov., a new member of the family Chitinophagaceae producing mucin.</title>
        <authorList>
            <person name="Kim M.-K."/>
            <person name="Park S."/>
            <person name="Kim T.-S."/>
            <person name="Joung Y."/>
            <person name="Han J.-H."/>
            <person name="Kim S.B."/>
        </authorList>
    </citation>
    <scope>NUCLEOTIDE SEQUENCE [LARGE SCALE GENOMIC DNA]</scope>
    <source>
        <strain evidence="2 3">R1-15</strain>
    </source>
</reference>
<sequence length="266" mass="30625">MKYTYKMPLGLKILALIIVIAAAIWTGIISLLRDGKNRNDFYIKSFTSLVLTASSTDGGRFTTHELTNGLKIDFFQSARNQLEVGDSVQKDDNTFKYNVYRRDIVGEYQFLGVFDYTKFTNRKMKAIFKGNKLLVVLLLASCNVNATYEDREEDKMEVEAVADSFYNRLEQGDHTGSYSFYTKKFLEVTDTSKIRALYKNIEGMCGIITSYKLLDWKTLIVKGTNSKSEYYLQYEAIRSHCKTLETLTFKKEDGRIRITTCDIKMP</sequence>
<evidence type="ECO:0000313" key="3">
    <source>
        <dbReference type="Proteomes" id="UP000248745"/>
    </source>
</evidence>
<accession>A0A2W2AEP0</accession>